<evidence type="ECO:0000313" key="2">
    <source>
        <dbReference type="Proteomes" id="UP001501083"/>
    </source>
</evidence>
<dbReference type="Proteomes" id="UP001501083">
    <property type="component" value="Unassembled WGS sequence"/>
</dbReference>
<organism evidence="1 2">
    <name type="scientific">Lysobacter panacisoli</name>
    <dbReference type="NCBI Taxonomy" id="1255263"/>
    <lineage>
        <taxon>Bacteria</taxon>
        <taxon>Pseudomonadati</taxon>
        <taxon>Pseudomonadota</taxon>
        <taxon>Gammaproteobacteria</taxon>
        <taxon>Lysobacterales</taxon>
        <taxon>Lysobacteraceae</taxon>
        <taxon>Lysobacter</taxon>
    </lineage>
</organism>
<proteinExistence type="predicted"/>
<keyword evidence="2" id="KW-1185">Reference proteome</keyword>
<reference evidence="2" key="1">
    <citation type="journal article" date="2019" name="Int. J. Syst. Evol. Microbiol.">
        <title>The Global Catalogue of Microorganisms (GCM) 10K type strain sequencing project: providing services to taxonomists for standard genome sequencing and annotation.</title>
        <authorList>
            <consortium name="The Broad Institute Genomics Platform"/>
            <consortium name="The Broad Institute Genome Sequencing Center for Infectious Disease"/>
            <person name="Wu L."/>
            <person name="Ma J."/>
        </authorList>
    </citation>
    <scope>NUCLEOTIDE SEQUENCE [LARGE SCALE GENOMIC DNA]</scope>
    <source>
        <strain evidence="2">JCM 19212</strain>
    </source>
</reference>
<gene>
    <name evidence="1" type="ORF">GCM10025759_35410</name>
</gene>
<protein>
    <recommendedName>
        <fullName evidence="3">Integron gene cassette protein</fullName>
    </recommendedName>
</protein>
<dbReference type="RefSeq" id="WP_158983817.1">
    <property type="nucleotide sequence ID" value="NZ_BAABKY010000006.1"/>
</dbReference>
<sequence>MTQRTRPYRAISSEEIAVIERALSVAPTADFHPELLATLAQLRVVDVCGCGCASVEFTRLPQGELPHIVADACAETADGDSLGVIVWAFDGSVSGLEIYSFSDRPAPLPVLSSIVSYGP</sequence>
<comment type="caution">
    <text evidence="1">The sequence shown here is derived from an EMBL/GenBank/DDBJ whole genome shotgun (WGS) entry which is preliminary data.</text>
</comment>
<evidence type="ECO:0000313" key="1">
    <source>
        <dbReference type="EMBL" id="GAA5082994.1"/>
    </source>
</evidence>
<evidence type="ECO:0008006" key="3">
    <source>
        <dbReference type="Google" id="ProtNLM"/>
    </source>
</evidence>
<accession>A0ABP9LUC1</accession>
<name>A0ABP9LUC1_9GAMM</name>
<dbReference type="EMBL" id="BAABKY010000006">
    <property type="protein sequence ID" value="GAA5082994.1"/>
    <property type="molecule type" value="Genomic_DNA"/>
</dbReference>